<dbReference type="PROSITE" id="PS00194">
    <property type="entry name" value="THIOREDOXIN_1"/>
    <property type="match status" value="1"/>
</dbReference>
<evidence type="ECO:0000313" key="8">
    <source>
        <dbReference type="Proteomes" id="UP000198742"/>
    </source>
</evidence>
<keyword evidence="5" id="KW-0676">Redox-active center</keyword>
<dbReference type="SUPFAM" id="SSF52833">
    <property type="entry name" value="Thioredoxin-like"/>
    <property type="match status" value="1"/>
</dbReference>
<evidence type="ECO:0000256" key="3">
    <source>
        <dbReference type="ARBA" id="ARBA00022968"/>
    </source>
</evidence>
<dbReference type="STRING" id="402596.SAMN04489844_1831"/>
<dbReference type="Pfam" id="PF00578">
    <property type="entry name" value="AhpC-TSA"/>
    <property type="match status" value="1"/>
</dbReference>
<organism evidence="7 8">
    <name type="scientific">Nocardioides exalbidus</name>
    <dbReference type="NCBI Taxonomy" id="402596"/>
    <lineage>
        <taxon>Bacteria</taxon>
        <taxon>Bacillati</taxon>
        <taxon>Actinomycetota</taxon>
        <taxon>Actinomycetes</taxon>
        <taxon>Propionibacteriales</taxon>
        <taxon>Nocardioidaceae</taxon>
        <taxon>Nocardioides</taxon>
    </lineage>
</organism>
<dbReference type="InterPro" id="IPR036249">
    <property type="entry name" value="Thioredoxin-like_sf"/>
</dbReference>
<keyword evidence="7" id="KW-0413">Isomerase</keyword>
<evidence type="ECO:0000256" key="5">
    <source>
        <dbReference type="ARBA" id="ARBA00023284"/>
    </source>
</evidence>
<comment type="subcellular location">
    <subcellularLocation>
        <location evidence="1">Cell envelope</location>
    </subcellularLocation>
</comment>
<dbReference type="AlphaFoldDB" id="A0A1H4QEM8"/>
<dbReference type="PANTHER" id="PTHR42852">
    <property type="entry name" value="THIOL:DISULFIDE INTERCHANGE PROTEIN DSBE"/>
    <property type="match status" value="1"/>
</dbReference>
<dbReference type="GO" id="GO:0030313">
    <property type="term" value="C:cell envelope"/>
    <property type="evidence" value="ECO:0007669"/>
    <property type="project" value="UniProtKB-SubCell"/>
</dbReference>
<dbReference type="InterPro" id="IPR000866">
    <property type="entry name" value="AhpC/TSA"/>
</dbReference>
<dbReference type="RefSeq" id="WP_090968827.1">
    <property type="nucleotide sequence ID" value="NZ_FNRT01000002.1"/>
</dbReference>
<evidence type="ECO:0000256" key="1">
    <source>
        <dbReference type="ARBA" id="ARBA00004196"/>
    </source>
</evidence>
<name>A0A1H4QEM8_9ACTN</name>
<dbReference type="Proteomes" id="UP000198742">
    <property type="component" value="Unassembled WGS sequence"/>
</dbReference>
<dbReference type="OrthoDB" id="9796554at2"/>
<dbReference type="GO" id="GO:0016491">
    <property type="term" value="F:oxidoreductase activity"/>
    <property type="evidence" value="ECO:0007669"/>
    <property type="project" value="InterPro"/>
</dbReference>
<dbReference type="InterPro" id="IPR013766">
    <property type="entry name" value="Thioredoxin_domain"/>
</dbReference>
<dbReference type="CDD" id="cd02966">
    <property type="entry name" value="TlpA_like_family"/>
    <property type="match status" value="1"/>
</dbReference>
<proteinExistence type="predicted"/>
<dbReference type="EMBL" id="FNRT01000002">
    <property type="protein sequence ID" value="SEC18105.1"/>
    <property type="molecule type" value="Genomic_DNA"/>
</dbReference>
<evidence type="ECO:0000256" key="4">
    <source>
        <dbReference type="ARBA" id="ARBA00023157"/>
    </source>
</evidence>
<dbReference type="GO" id="GO:0016209">
    <property type="term" value="F:antioxidant activity"/>
    <property type="evidence" value="ECO:0007669"/>
    <property type="project" value="InterPro"/>
</dbReference>
<keyword evidence="3" id="KW-0812">Transmembrane</keyword>
<evidence type="ECO:0000256" key="2">
    <source>
        <dbReference type="ARBA" id="ARBA00022748"/>
    </source>
</evidence>
<reference evidence="8" key="1">
    <citation type="submission" date="2016-10" db="EMBL/GenBank/DDBJ databases">
        <authorList>
            <person name="Varghese N."/>
            <person name="Submissions S."/>
        </authorList>
    </citation>
    <scope>NUCLEOTIDE SEQUENCE [LARGE SCALE GENOMIC DNA]</scope>
    <source>
        <strain evidence="8">DSM 22017</strain>
    </source>
</reference>
<protein>
    <submittedName>
        <fullName evidence="7">Thiol-disulfide isomerase or thioredoxin</fullName>
    </submittedName>
</protein>
<dbReference type="GO" id="GO:0016853">
    <property type="term" value="F:isomerase activity"/>
    <property type="evidence" value="ECO:0007669"/>
    <property type="project" value="UniProtKB-KW"/>
</dbReference>
<dbReference type="InterPro" id="IPR017937">
    <property type="entry name" value="Thioredoxin_CS"/>
</dbReference>
<evidence type="ECO:0000313" key="7">
    <source>
        <dbReference type="EMBL" id="SEC18105.1"/>
    </source>
</evidence>
<gene>
    <name evidence="7" type="ORF">SAMN04489844_1831</name>
</gene>
<evidence type="ECO:0000259" key="6">
    <source>
        <dbReference type="PROSITE" id="PS51352"/>
    </source>
</evidence>
<keyword evidence="3" id="KW-0735">Signal-anchor</keyword>
<accession>A0A1H4QEM8</accession>
<dbReference type="PROSITE" id="PS51352">
    <property type="entry name" value="THIOREDOXIN_2"/>
    <property type="match status" value="1"/>
</dbReference>
<dbReference type="PANTHER" id="PTHR42852:SF6">
    <property type="entry name" value="THIOL:DISULFIDE INTERCHANGE PROTEIN DSBE"/>
    <property type="match status" value="1"/>
</dbReference>
<keyword evidence="4" id="KW-1015">Disulfide bond</keyword>
<keyword evidence="8" id="KW-1185">Reference proteome</keyword>
<dbReference type="InterPro" id="IPR050553">
    <property type="entry name" value="Thioredoxin_ResA/DsbE_sf"/>
</dbReference>
<dbReference type="Gene3D" id="3.40.30.10">
    <property type="entry name" value="Glutaredoxin"/>
    <property type="match status" value="1"/>
</dbReference>
<keyword evidence="2" id="KW-0201">Cytochrome c-type biogenesis</keyword>
<dbReference type="GO" id="GO:0017004">
    <property type="term" value="P:cytochrome complex assembly"/>
    <property type="evidence" value="ECO:0007669"/>
    <property type="project" value="UniProtKB-KW"/>
</dbReference>
<sequence length="207" mass="21535">MRKVLVAVFVVAIVAVGALTWSAMSGGGIDVRPPDVDVDTPALREQKARAGIEDCTPGTGEPVADGLPEVTLPCLGGGPDVDLAALRGPLMINLWQANCEPCKKEMPVLEAFHQQYADQVAVVGIDFNDVHPARALALAESTGATYPAIADPGGDLMVEQAFAIGRRGLPAFVFVDADGTVVSQTSGGVESMDELKQLVADNLGIDL</sequence>
<feature type="domain" description="Thioredoxin" evidence="6">
    <location>
        <begin position="61"/>
        <end position="204"/>
    </location>
</feature>